<feature type="transmembrane region" description="Helical" evidence="1">
    <location>
        <begin position="212"/>
        <end position="230"/>
    </location>
</feature>
<dbReference type="RefSeq" id="WP_145042149.1">
    <property type="nucleotide sequence ID" value="NZ_CP036266.1"/>
</dbReference>
<protein>
    <submittedName>
        <fullName evidence="2">Uncharacterized protein</fullName>
    </submittedName>
</protein>
<accession>A0A517PSJ9</accession>
<feature type="transmembrane region" description="Helical" evidence="1">
    <location>
        <begin position="7"/>
        <end position="27"/>
    </location>
</feature>
<name>A0A517PSJ9_9PLAN</name>
<feature type="transmembrane region" description="Helical" evidence="1">
    <location>
        <begin position="33"/>
        <end position="54"/>
    </location>
</feature>
<proteinExistence type="predicted"/>
<dbReference type="OrthoDB" id="259178at2"/>
<gene>
    <name evidence="2" type="ORF">HG66A1_41590</name>
    <name evidence="3" type="ORF">V6x_40930</name>
</gene>
<keyword evidence="4" id="KW-1185">Reference proteome</keyword>
<evidence type="ECO:0000313" key="3">
    <source>
        <dbReference type="EMBL" id="QDU04366.1"/>
    </source>
</evidence>
<keyword evidence="1" id="KW-0812">Transmembrane</keyword>
<dbReference type="Proteomes" id="UP000320722">
    <property type="component" value="Chromosome"/>
</dbReference>
<evidence type="ECO:0000313" key="4">
    <source>
        <dbReference type="Proteomes" id="UP000320421"/>
    </source>
</evidence>
<keyword evidence="1" id="KW-1133">Transmembrane helix</keyword>
<dbReference type="Proteomes" id="UP000320421">
    <property type="component" value="Chromosome"/>
</dbReference>
<dbReference type="EMBL" id="CP036266">
    <property type="protein sequence ID" value="QDT22352.1"/>
    <property type="molecule type" value="Genomic_DNA"/>
</dbReference>
<feature type="transmembrane region" description="Helical" evidence="1">
    <location>
        <begin position="147"/>
        <end position="167"/>
    </location>
</feature>
<dbReference type="EMBL" id="CP036347">
    <property type="protein sequence ID" value="QDU04366.1"/>
    <property type="molecule type" value="Genomic_DNA"/>
</dbReference>
<feature type="transmembrane region" description="Helical" evidence="1">
    <location>
        <begin position="111"/>
        <end position="135"/>
    </location>
</feature>
<evidence type="ECO:0000256" key="1">
    <source>
        <dbReference type="SAM" id="Phobius"/>
    </source>
</evidence>
<evidence type="ECO:0000313" key="5">
    <source>
        <dbReference type="Proteomes" id="UP000320722"/>
    </source>
</evidence>
<evidence type="ECO:0000313" key="2">
    <source>
        <dbReference type="EMBL" id="QDT22352.1"/>
    </source>
</evidence>
<dbReference type="AlphaFoldDB" id="A0A517PSJ9"/>
<reference evidence="4 5" key="1">
    <citation type="submission" date="2019-02" db="EMBL/GenBank/DDBJ databases">
        <title>Deep-cultivation of Planctomycetes and their phenomic and genomic characterization uncovers novel biology.</title>
        <authorList>
            <person name="Wiegand S."/>
            <person name="Jogler M."/>
            <person name="Boedeker C."/>
            <person name="Pinto D."/>
            <person name="Vollmers J."/>
            <person name="Rivas-Marin E."/>
            <person name="Kohn T."/>
            <person name="Peeters S.H."/>
            <person name="Heuer A."/>
            <person name="Rast P."/>
            <person name="Oberbeckmann S."/>
            <person name="Bunk B."/>
            <person name="Jeske O."/>
            <person name="Meyerdierks A."/>
            <person name="Storesund J.E."/>
            <person name="Kallscheuer N."/>
            <person name="Luecker S."/>
            <person name="Lage O.M."/>
            <person name="Pohl T."/>
            <person name="Merkel B.J."/>
            <person name="Hornburger P."/>
            <person name="Mueller R.-W."/>
            <person name="Bruemmer F."/>
            <person name="Labrenz M."/>
            <person name="Spormann A.M."/>
            <person name="Op den Camp H."/>
            <person name="Overmann J."/>
            <person name="Amann R."/>
            <person name="Jetten M.S.M."/>
            <person name="Mascher T."/>
            <person name="Medema M.H."/>
            <person name="Devos D.P."/>
            <person name="Kaster A.-K."/>
            <person name="Ovreas L."/>
            <person name="Rohde M."/>
            <person name="Galperin M.Y."/>
            <person name="Jogler C."/>
        </authorList>
    </citation>
    <scope>NUCLEOTIDE SEQUENCE [LARGE SCALE GENOMIC DNA]</scope>
    <source>
        <strain evidence="2 4">HG66A1</strain>
        <strain evidence="3 5">V6</strain>
    </source>
</reference>
<organism evidence="2 4">
    <name type="scientific">Gimesia chilikensis</name>
    <dbReference type="NCBI Taxonomy" id="2605989"/>
    <lineage>
        <taxon>Bacteria</taxon>
        <taxon>Pseudomonadati</taxon>
        <taxon>Planctomycetota</taxon>
        <taxon>Planctomycetia</taxon>
        <taxon>Planctomycetales</taxon>
        <taxon>Planctomycetaceae</taxon>
        <taxon>Gimesia</taxon>
    </lineage>
</organism>
<keyword evidence="1" id="KW-0472">Membrane</keyword>
<sequence length="243" mass="26804">MKRTIPLLISAVTGFVLIGTAFIPKFVDWGNTAMAWFNILAAFAFILGGGNLLKMQLQKISAQQPGWGYAAVTLIAFFITLFVGLFKVGVHPNLNAAELPWSGDFLEEGSAFWWLFEYIFYPLSATMFALLAFYISSAAFRAFRAKNTEATILLVIAVIVLLGRTYAGEWLTGSWLPEEPIMGFKEVYYSDFRLPHLSQIIMDVFTTPGMRAITIGIALGVASTSLKVLLGVDRSYLGSDQEA</sequence>
<feature type="transmembrane region" description="Helical" evidence="1">
    <location>
        <begin position="66"/>
        <end position="86"/>
    </location>
</feature>
<accession>A0A517WGI6</accession>